<evidence type="ECO:0000313" key="2">
    <source>
        <dbReference type="EMBL" id="AXI03886.1"/>
    </source>
</evidence>
<reference evidence="2 3" key="1">
    <citation type="submission" date="2018-07" db="EMBL/GenBank/DDBJ databases">
        <title>Genome sequencing of Moraxellaceae gen. HYN0046.</title>
        <authorList>
            <person name="Kim M."/>
            <person name="Yi H."/>
        </authorList>
    </citation>
    <scope>NUCLEOTIDE SEQUENCE [LARGE SCALE GENOMIC DNA]</scope>
    <source>
        <strain evidence="2 3">HYN0046</strain>
    </source>
</reference>
<keyword evidence="3" id="KW-1185">Reference proteome</keyword>
<accession>A0A345P9C7</accession>
<keyword evidence="1" id="KW-1133">Transmembrane helix</keyword>
<dbReference type="EMBL" id="CP031222">
    <property type="protein sequence ID" value="AXI03886.1"/>
    <property type="molecule type" value="Genomic_DNA"/>
</dbReference>
<feature type="transmembrane region" description="Helical" evidence="1">
    <location>
        <begin position="64"/>
        <end position="82"/>
    </location>
</feature>
<sequence>MKRILIFSYLFIYAGVYFYDVLGFSPHAYPQSITALESKIHGCAIFFMILYVLNIGIDSRKKWFGYLALVVILIFDIFSWYYDSFLIHKFNIFIIFISTIFSLIIYAPSWVICFKLMSVKGD</sequence>
<gene>
    <name evidence="2" type="ORF">HYN46_14190</name>
</gene>
<keyword evidence="1" id="KW-0812">Transmembrane</keyword>
<protein>
    <submittedName>
        <fullName evidence="2">Uncharacterized protein</fullName>
    </submittedName>
</protein>
<dbReference type="Proteomes" id="UP000253940">
    <property type="component" value="Chromosome"/>
</dbReference>
<evidence type="ECO:0000256" key="1">
    <source>
        <dbReference type="SAM" id="Phobius"/>
    </source>
</evidence>
<dbReference type="KEGG" id="mbah:HYN46_14190"/>
<feature type="transmembrane region" description="Helical" evidence="1">
    <location>
        <begin position="7"/>
        <end position="26"/>
    </location>
</feature>
<feature type="transmembrane region" description="Helical" evidence="1">
    <location>
        <begin position="38"/>
        <end position="57"/>
    </location>
</feature>
<organism evidence="2 3">
    <name type="scientific">Aquirhabdus parva</name>
    <dbReference type="NCBI Taxonomy" id="2283318"/>
    <lineage>
        <taxon>Bacteria</taxon>
        <taxon>Pseudomonadati</taxon>
        <taxon>Pseudomonadota</taxon>
        <taxon>Gammaproteobacteria</taxon>
        <taxon>Moraxellales</taxon>
        <taxon>Moraxellaceae</taxon>
        <taxon>Aquirhabdus</taxon>
    </lineage>
</organism>
<name>A0A345P9C7_9GAMM</name>
<proteinExistence type="predicted"/>
<dbReference type="AlphaFoldDB" id="A0A345P9C7"/>
<evidence type="ECO:0000313" key="3">
    <source>
        <dbReference type="Proteomes" id="UP000253940"/>
    </source>
</evidence>
<keyword evidence="1" id="KW-0472">Membrane</keyword>
<feature type="transmembrane region" description="Helical" evidence="1">
    <location>
        <begin position="94"/>
        <end position="117"/>
    </location>
</feature>
<dbReference type="RefSeq" id="WP_114899994.1">
    <property type="nucleotide sequence ID" value="NZ_CP031222.1"/>
</dbReference>